<evidence type="ECO:0000259" key="8">
    <source>
        <dbReference type="SMART" id="SM01081"/>
    </source>
</evidence>
<dbReference type="SUPFAM" id="SSF49384">
    <property type="entry name" value="Carbohydrate-binding domain"/>
    <property type="match status" value="1"/>
</dbReference>
<keyword evidence="4" id="KW-0378">Hydrolase</keyword>
<dbReference type="InterPro" id="IPR004867">
    <property type="entry name" value="CHB_C_dom"/>
</dbReference>
<keyword evidence="5" id="KW-0326">Glycosidase</keyword>
<dbReference type="PRINTS" id="PR00738">
    <property type="entry name" value="GLHYDRLASE20"/>
</dbReference>
<dbReference type="InterPro" id="IPR029018">
    <property type="entry name" value="Hex-like_dom2"/>
</dbReference>
<dbReference type="InterPro" id="IPR015883">
    <property type="entry name" value="Glyco_hydro_20_cat"/>
</dbReference>
<protein>
    <recommendedName>
        <fullName evidence="3">beta-N-acetylhexosaminidase</fullName>
        <ecNumber evidence="3">3.2.1.52</ecNumber>
    </recommendedName>
    <alternativeName>
        <fullName evidence="6">Beta-N-acetylhexosaminidase</fullName>
    </alternativeName>
    <alternativeName>
        <fullName evidence="7">N-acetyl-beta-glucosaminidase</fullName>
    </alternativeName>
</protein>
<dbReference type="EC" id="3.2.1.52" evidence="3"/>
<dbReference type="InterPro" id="IPR013783">
    <property type="entry name" value="Ig-like_fold"/>
</dbReference>
<reference evidence="9 10" key="1">
    <citation type="submission" date="2020-08" db="EMBL/GenBank/DDBJ databases">
        <title>Sphingobacterium sp. DN04309 isolated from aquaculture water.</title>
        <authorList>
            <person name="Zhang M."/>
        </authorList>
    </citation>
    <scope>NUCLEOTIDE SEQUENCE [LARGE SCALE GENOMIC DNA]</scope>
    <source>
        <strain evidence="9 10">DN04309</strain>
    </source>
</reference>
<evidence type="ECO:0000256" key="7">
    <source>
        <dbReference type="ARBA" id="ARBA00033000"/>
    </source>
</evidence>
<dbReference type="Pfam" id="PF02838">
    <property type="entry name" value="Glyco_hydro_20b"/>
    <property type="match status" value="1"/>
</dbReference>
<feature type="domain" description="Chitobiase/beta-hexosaminidases N-terminal" evidence="8">
    <location>
        <begin position="26"/>
        <end position="169"/>
    </location>
</feature>
<dbReference type="Proteomes" id="UP000651271">
    <property type="component" value="Unassembled WGS sequence"/>
</dbReference>
<dbReference type="InterPro" id="IPR004866">
    <property type="entry name" value="CHB/HEX_N_dom"/>
</dbReference>
<evidence type="ECO:0000313" key="10">
    <source>
        <dbReference type="Proteomes" id="UP000651271"/>
    </source>
</evidence>
<dbReference type="Pfam" id="PF03174">
    <property type="entry name" value="CHB_HEX_C"/>
    <property type="match status" value="1"/>
</dbReference>
<evidence type="ECO:0000256" key="3">
    <source>
        <dbReference type="ARBA" id="ARBA00012663"/>
    </source>
</evidence>
<proteinExistence type="inferred from homology"/>
<dbReference type="RefSeq" id="WP_190301529.1">
    <property type="nucleotide sequence ID" value="NZ_JACOIJ010000005.1"/>
</dbReference>
<dbReference type="SMART" id="SM01081">
    <property type="entry name" value="CHB_HEX"/>
    <property type="match status" value="1"/>
</dbReference>
<evidence type="ECO:0000256" key="2">
    <source>
        <dbReference type="ARBA" id="ARBA00006285"/>
    </source>
</evidence>
<dbReference type="InterPro" id="IPR025705">
    <property type="entry name" value="Beta_hexosaminidase_sua/sub"/>
</dbReference>
<name>A0ABR7YC28_9SPHI</name>
<evidence type="ECO:0000256" key="1">
    <source>
        <dbReference type="ARBA" id="ARBA00001231"/>
    </source>
</evidence>
<dbReference type="Gene3D" id="3.20.20.80">
    <property type="entry name" value="Glycosidases"/>
    <property type="match status" value="1"/>
</dbReference>
<evidence type="ECO:0000256" key="4">
    <source>
        <dbReference type="ARBA" id="ARBA00022801"/>
    </source>
</evidence>
<dbReference type="Pfam" id="PF00728">
    <property type="entry name" value="Glyco_hydro_20"/>
    <property type="match status" value="1"/>
</dbReference>
<dbReference type="SUPFAM" id="SSF81296">
    <property type="entry name" value="E set domains"/>
    <property type="match status" value="1"/>
</dbReference>
<comment type="caution">
    <text evidence="9">The sequence shown here is derived from an EMBL/GenBank/DDBJ whole genome shotgun (WGS) entry which is preliminary data.</text>
</comment>
<gene>
    <name evidence="9" type="ORF">H8B04_04095</name>
</gene>
<evidence type="ECO:0000256" key="6">
    <source>
        <dbReference type="ARBA" id="ARBA00030512"/>
    </source>
</evidence>
<dbReference type="Gene3D" id="3.30.379.10">
    <property type="entry name" value="Chitobiase/beta-hexosaminidase domain 2-like"/>
    <property type="match status" value="1"/>
</dbReference>
<dbReference type="InterPro" id="IPR015882">
    <property type="entry name" value="HEX_bac_N"/>
</dbReference>
<dbReference type="InterPro" id="IPR017853">
    <property type="entry name" value="GH"/>
</dbReference>
<evidence type="ECO:0000256" key="5">
    <source>
        <dbReference type="ARBA" id="ARBA00023295"/>
    </source>
</evidence>
<dbReference type="InterPro" id="IPR012291">
    <property type="entry name" value="CBM2_carb-bd_dom_sf"/>
</dbReference>
<dbReference type="SUPFAM" id="SSF51445">
    <property type="entry name" value="(Trans)glycosidases"/>
    <property type="match status" value="1"/>
</dbReference>
<dbReference type="PANTHER" id="PTHR22600:SF57">
    <property type="entry name" value="BETA-N-ACETYLHEXOSAMINIDASE"/>
    <property type="match status" value="1"/>
</dbReference>
<comment type="catalytic activity">
    <reaction evidence="1">
        <text>Hydrolysis of terminal non-reducing N-acetyl-D-hexosamine residues in N-acetyl-beta-D-hexosaminides.</text>
        <dbReference type="EC" id="3.2.1.52"/>
    </reaction>
</comment>
<keyword evidence="10" id="KW-1185">Reference proteome</keyword>
<dbReference type="Gene3D" id="2.60.40.290">
    <property type="match status" value="1"/>
</dbReference>
<dbReference type="SUPFAM" id="SSF55545">
    <property type="entry name" value="beta-N-acetylhexosaminidase-like domain"/>
    <property type="match status" value="1"/>
</dbReference>
<sequence>MKILAYIVVFLLIMTSWGFSQSASDVSIKVSWQPLENNYNGKEEALSRIVFKNEGKTVLDKSGWKLYFNFIRIFEPKNSNPVFDIQHINGDLFVLTPNDSFKPLAPGEELDLQIVSKSWIVNFNDSPQGFYIAWDNGKITPLGEVERLEPVDKKRFYRVANDVEMTPDLIFEKNKRYVDSHSVQPGKIFPTPSKFVSVDGYFALSGTTLIQGGGLFTNEIDYFINEMGELFHINFSIHKKPRSKDVIKFKLDKTLKEEAYKLLVTKDSIVVTSRSGKGAFYAIQSIKSLIKAEDYKSSKKDVIYIPCVEVYDEPRFSSRGFMIDVARNFQSKKQILKLIDILSFYKINTLHFHLNDDEGWRLELPSFPELTSVSSVRSHAFISSSSLPPSYGSGPLAKNRGTGYYSIQDFKDILLYANARHVQVIPEIETPGHARAAVKAMQYRYERLKDKDRSEAEKYLLYSVGDTSKYSSVQKWNDNVMDVSLSSVYNFLEQITDDIIGIYKSVNVPLHTIHFGGDEVPNGVWEGSPAFKKLKNEDPNIKSVEDLWFRHFNKLYEILDARGLYLSGWEEVGMKRGVTETGRKKWFADKGLTNKNIHLNVWNNLTGNEDLAYKLANLGYKVKLSFVSNFYMDMSYQKNFKEQGFYWGGFIDMEKPFSFIPYNYLKNQQMDWLGRKLPNNTLENHEKLTPEGEKNIVGIQALLWSETIKSEEQMEKMIFPRLLSFVEKAWAPAREWENLDGDSYEKAYHKDLNEFFGIVGNQELKRLQYYKQGYKYRIPTPGVALVDEMLHANTDLPGFKIYFTEDGSMPTLNSKKYTGPIRPNKNMVFRVLNDNGEGSLPAYYTHPN</sequence>
<dbReference type="Gene3D" id="2.60.40.10">
    <property type="entry name" value="Immunoglobulins"/>
    <property type="match status" value="1"/>
</dbReference>
<dbReference type="InterPro" id="IPR014756">
    <property type="entry name" value="Ig_E-set"/>
</dbReference>
<comment type="similarity">
    <text evidence="2">Belongs to the glycosyl hydrolase 20 family.</text>
</comment>
<organism evidence="9 10">
    <name type="scientific">Sphingobacterium litopenaei</name>
    <dbReference type="NCBI Taxonomy" id="2763500"/>
    <lineage>
        <taxon>Bacteria</taxon>
        <taxon>Pseudomonadati</taxon>
        <taxon>Bacteroidota</taxon>
        <taxon>Sphingobacteriia</taxon>
        <taxon>Sphingobacteriales</taxon>
        <taxon>Sphingobacteriaceae</taxon>
        <taxon>Sphingobacterium</taxon>
    </lineage>
</organism>
<dbReference type="InterPro" id="IPR008965">
    <property type="entry name" value="CBM2/CBM3_carb-bd_dom_sf"/>
</dbReference>
<dbReference type="Pfam" id="PF03173">
    <property type="entry name" value="CHB_HEX"/>
    <property type="match status" value="1"/>
</dbReference>
<evidence type="ECO:0000313" key="9">
    <source>
        <dbReference type="EMBL" id="MBD1428758.1"/>
    </source>
</evidence>
<dbReference type="PANTHER" id="PTHR22600">
    <property type="entry name" value="BETA-HEXOSAMINIDASE"/>
    <property type="match status" value="1"/>
</dbReference>
<accession>A0ABR7YC28</accession>
<dbReference type="EMBL" id="JACOIJ010000005">
    <property type="protein sequence ID" value="MBD1428758.1"/>
    <property type="molecule type" value="Genomic_DNA"/>
</dbReference>